<protein>
    <submittedName>
        <fullName evidence="1">Uncharacterized protein</fullName>
    </submittedName>
</protein>
<dbReference type="AlphaFoldDB" id="A0A1E7LPQ8"/>
<comment type="caution">
    <text evidence="1">The sequence shown here is derived from an EMBL/GenBank/DDBJ whole genome shotgun (WGS) entry which is preliminary data.</text>
</comment>
<dbReference type="EMBL" id="LJGZ01000094">
    <property type="protein sequence ID" value="OEV18161.1"/>
    <property type="molecule type" value="Genomic_DNA"/>
</dbReference>
<accession>A0A1E7LPQ8</accession>
<keyword evidence="2" id="KW-1185">Reference proteome</keyword>
<gene>
    <name evidence="1" type="ORF">AN221_23765</name>
</gene>
<proteinExistence type="predicted"/>
<dbReference type="RefSeq" id="WP_070202597.1">
    <property type="nucleotide sequence ID" value="NZ_LJGZ01000094.1"/>
</dbReference>
<evidence type="ECO:0000313" key="1">
    <source>
        <dbReference type="EMBL" id="OEV18161.1"/>
    </source>
</evidence>
<dbReference type="OrthoDB" id="3431567at2"/>
<dbReference type="GeneID" id="97339891"/>
<organism evidence="1 2">
    <name type="scientific">Streptomyces nanshensis</name>
    <dbReference type="NCBI Taxonomy" id="518642"/>
    <lineage>
        <taxon>Bacteria</taxon>
        <taxon>Bacillati</taxon>
        <taxon>Actinomycetota</taxon>
        <taxon>Actinomycetes</taxon>
        <taxon>Kitasatosporales</taxon>
        <taxon>Streptomycetaceae</taxon>
        <taxon>Streptomyces</taxon>
    </lineage>
</organism>
<dbReference type="Proteomes" id="UP000175971">
    <property type="component" value="Unassembled WGS sequence"/>
</dbReference>
<evidence type="ECO:0000313" key="2">
    <source>
        <dbReference type="Proteomes" id="UP000175971"/>
    </source>
</evidence>
<sequence>MSEREPLGVQITAREIYDELRDMRGEVRTMAQHLDTDKTAIADHEARIRAIERWKYSIPAAVLMGIASVAVEVARATGGK</sequence>
<reference evidence="1 2" key="1">
    <citation type="journal article" date="2016" name="Front. Microbiol.">
        <title>Comparative Genomics Analysis of Streptomyces Species Reveals Their Adaptation to the Marine Environment and Their Diversity at the Genomic Level.</title>
        <authorList>
            <person name="Tian X."/>
            <person name="Zhang Z."/>
            <person name="Yang T."/>
            <person name="Chen M."/>
            <person name="Li J."/>
            <person name="Chen F."/>
            <person name="Yang J."/>
            <person name="Li W."/>
            <person name="Zhang B."/>
            <person name="Zhang Z."/>
            <person name="Wu J."/>
            <person name="Zhang C."/>
            <person name="Long L."/>
            <person name="Xiao J."/>
        </authorList>
    </citation>
    <scope>NUCLEOTIDE SEQUENCE [LARGE SCALE GENOMIC DNA]</scope>
    <source>
        <strain evidence="1 2">SCSIO M10372</strain>
    </source>
</reference>
<name>A0A1E7LPQ8_9ACTN</name>